<keyword evidence="2" id="KW-0624">Polysaccharide degradation</keyword>
<dbReference type="PANTHER" id="PTHR48081">
    <property type="entry name" value="AB HYDROLASE SUPERFAMILY PROTEIN C4A8.06C"/>
    <property type="match status" value="1"/>
</dbReference>
<dbReference type="AlphaFoldDB" id="A0A160TY34"/>
<dbReference type="EMBL" id="CZQD01000001">
    <property type="protein sequence ID" value="CUS55517.1"/>
    <property type="molecule type" value="Genomic_DNA"/>
</dbReference>
<dbReference type="GO" id="GO:0045493">
    <property type="term" value="P:xylan catabolic process"/>
    <property type="evidence" value="ECO:0007669"/>
    <property type="project" value="UniProtKB-KW"/>
</dbReference>
<protein>
    <submittedName>
        <fullName evidence="2">Xylanase</fullName>
    </submittedName>
</protein>
<name>A0A160TY34_9ZZZZ</name>
<dbReference type="InterPro" id="IPR050300">
    <property type="entry name" value="GDXG_lipolytic_enzyme"/>
</dbReference>
<dbReference type="PANTHER" id="PTHR48081:SF6">
    <property type="entry name" value="PEPTIDASE S9 PROLYL OLIGOPEPTIDASE CATALYTIC DOMAIN-CONTAINING PROTEIN"/>
    <property type="match status" value="1"/>
</dbReference>
<accession>A0A160TY34</accession>
<keyword evidence="2" id="KW-0858">Xylan degradation</keyword>
<dbReference type="Gene3D" id="3.40.50.1820">
    <property type="entry name" value="alpha/beta hydrolase"/>
    <property type="match status" value="1"/>
</dbReference>
<dbReference type="SUPFAM" id="SSF53474">
    <property type="entry name" value="alpha/beta-Hydrolases"/>
    <property type="match status" value="1"/>
</dbReference>
<reference evidence="2" key="1">
    <citation type="submission" date="2015-10" db="EMBL/GenBank/DDBJ databases">
        <authorList>
            <person name="Gilbert D.G."/>
        </authorList>
    </citation>
    <scope>NUCLEOTIDE SEQUENCE</scope>
</reference>
<proteinExistence type="predicted"/>
<gene>
    <name evidence="2" type="ORF">MGWOODY_Hyp1764</name>
</gene>
<evidence type="ECO:0000256" key="1">
    <source>
        <dbReference type="ARBA" id="ARBA00022801"/>
    </source>
</evidence>
<sequence>MLRTYWLALTAFLLPVSALAQSSDMVRVPAQIDEGAIPLHGAYVPGADGGEIWTDVGTERWVRNVTQPTLLPVLPDEEVATGAAVIVVPGGGFQFVSIDNEGYPIAQWLADRGIAAFVLKYRVMETPVPEDEFSVHMDRMFAPTPETVPIDIREGLSVAVVDAQAALELVEARSEVWGIDPSRIGMLGFSAGAMTTLGITLKDGDAPRPDFIGYIYGPMTPVDISGEVPPMFAALAADDSLFGDQGFGLVESWKDGGGAVELHYYASGGHGFGSYKRGVTADGWFDQFICWMKAQGLLDIPVEE</sequence>
<keyword evidence="1 2" id="KW-0378">Hydrolase</keyword>
<dbReference type="InterPro" id="IPR029058">
    <property type="entry name" value="AB_hydrolase_fold"/>
</dbReference>
<evidence type="ECO:0000313" key="2">
    <source>
        <dbReference type="EMBL" id="CUS55517.1"/>
    </source>
</evidence>
<dbReference type="GO" id="GO:0016798">
    <property type="term" value="F:hydrolase activity, acting on glycosyl bonds"/>
    <property type="evidence" value="ECO:0007669"/>
    <property type="project" value="UniProtKB-KW"/>
</dbReference>
<keyword evidence="2" id="KW-0326">Glycosidase</keyword>
<organism evidence="2">
    <name type="scientific">hydrothermal vent metagenome</name>
    <dbReference type="NCBI Taxonomy" id="652676"/>
    <lineage>
        <taxon>unclassified sequences</taxon>
        <taxon>metagenomes</taxon>
        <taxon>ecological metagenomes</taxon>
    </lineage>
</organism>
<keyword evidence="2" id="KW-0119">Carbohydrate metabolism</keyword>